<dbReference type="PIRSF" id="PIRSF000194">
    <property type="entry name" value="DHFR"/>
    <property type="match status" value="1"/>
</dbReference>
<sequence length="168" mass="18730">MIWAQAHDRVIGADGAMPWRLPEDLAHFRRTTTGTAVVMGRTTWESFPARFRPLPGRRNIVLSRQSGLELPGAEVAHDLEAALRLVGDSDVWVIGGAQVYAEAMPRADRLVVTDIDLDVDGDARAPRIEHTAWVPERTDPDDGWHTSETGLRYRITTYVRPPLAARGR</sequence>
<keyword evidence="6 9" id="KW-0521">NADP</keyword>
<dbReference type="GO" id="GO:0070401">
    <property type="term" value="F:NADP+ binding"/>
    <property type="evidence" value="ECO:0007669"/>
    <property type="project" value="UniProtKB-ARBA"/>
</dbReference>
<comment type="catalytic activity">
    <reaction evidence="9">
        <text>(6S)-5,6,7,8-tetrahydrofolate + NADP(+) = 7,8-dihydrofolate + NADPH + H(+)</text>
        <dbReference type="Rhea" id="RHEA:15009"/>
        <dbReference type="ChEBI" id="CHEBI:15378"/>
        <dbReference type="ChEBI" id="CHEBI:57451"/>
        <dbReference type="ChEBI" id="CHEBI:57453"/>
        <dbReference type="ChEBI" id="CHEBI:57783"/>
        <dbReference type="ChEBI" id="CHEBI:58349"/>
        <dbReference type="EC" id="1.5.1.3"/>
    </reaction>
</comment>
<keyword evidence="13" id="KW-1185">Reference proteome</keyword>
<evidence type="ECO:0000256" key="8">
    <source>
        <dbReference type="ARBA" id="ARBA00025067"/>
    </source>
</evidence>
<dbReference type="EMBL" id="WHPC01000084">
    <property type="protein sequence ID" value="MPV38493.1"/>
    <property type="molecule type" value="Genomic_DNA"/>
</dbReference>
<dbReference type="GO" id="GO:0046654">
    <property type="term" value="P:tetrahydrofolate biosynthetic process"/>
    <property type="evidence" value="ECO:0007669"/>
    <property type="project" value="UniProtKB-UniPathway"/>
</dbReference>
<dbReference type="OrthoDB" id="9804315at2"/>
<dbReference type="Proteomes" id="UP000437709">
    <property type="component" value="Unassembled WGS sequence"/>
</dbReference>
<dbReference type="FunFam" id="3.40.430.10:FF:000001">
    <property type="entry name" value="Dihydrofolate reductase"/>
    <property type="match status" value="1"/>
</dbReference>
<proteinExistence type="inferred from homology"/>
<comment type="function">
    <text evidence="8 9">Key enzyme in folate metabolism. Catalyzes an essential reaction for de novo glycine and purine synthesis, and for DNA precursor synthesis.</text>
</comment>
<dbReference type="EC" id="1.5.1.3" evidence="3 9"/>
<dbReference type="PROSITE" id="PS00075">
    <property type="entry name" value="DHFR_1"/>
    <property type="match status" value="1"/>
</dbReference>
<evidence type="ECO:0000256" key="10">
    <source>
        <dbReference type="RuleBase" id="RU004474"/>
    </source>
</evidence>
<feature type="domain" description="DHFR" evidence="11">
    <location>
        <begin position="1"/>
        <end position="160"/>
    </location>
</feature>
<dbReference type="InterPro" id="IPR001796">
    <property type="entry name" value="DHFR_dom"/>
</dbReference>
<evidence type="ECO:0000256" key="2">
    <source>
        <dbReference type="ARBA" id="ARBA00009539"/>
    </source>
</evidence>
<organism evidence="12 13">
    <name type="scientific">Georgenia subflava</name>
    <dbReference type="NCBI Taxonomy" id="1622177"/>
    <lineage>
        <taxon>Bacteria</taxon>
        <taxon>Bacillati</taxon>
        <taxon>Actinomycetota</taxon>
        <taxon>Actinomycetes</taxon>
        <taxon>Micrococcales</taxon>
        <taxon>Bogoriellaceae</taxon>
        <taxon>Georgenia</taxon>
    </lineage>
</organism>
<dbReference type="PANTHER" id="PTHR48069:SF3">
    <property type="entry name" value="DIHYDROFOLATE REDUCTASE"/>
    <property type="match status" value="1"/>
</dbReference>
<dbReference type="RefSeq" id="WP_152196279.1">
    <property type="nucleotide sequence ID" value="NZ_VUKD01000005.1"/>
</dbReference>
<comment type="caution">
    <text evidence="12">The sequence shown here is derived from an EMBL/GenBank/DDBJ whole genome shotgun (WGS) entry which is preliminary data.</text>
</comment>
<dbReference type="GO" id="GO:0046655">
    <property type="term" value="P:folic acid metabolic process"/>
    <property type="evidence" value="ECO:0007669"/>
    <property type="project" value="TreeGrafter"/>
</dbReference>
<dbReference type="Gene3D" id="3.40.430.10">
    <property type="entry name" value="Dihydrofolate Reductase, subunit A"/>
    <property type="match status" value="1"/>
</dbReference>
<dbReference type="SUPFAM" id="SSF53597">
    <property type="entry name" value="Dihydrofolate reductase-like"/>
    <property type="match status" value="1"/>
</dbReference>
<comment type="similarity">
    <text evidence="2 9 10">Belongs to the dihydrofolate reductase family.</text>
</comment>
<keyword evidence="5 9" id="KW-0554">One-carbon metabolism</keyword>
<comment type="pathway">
    <text evidence="1 9">Cofactor biosynthesis; tetrahydrofolate biosynthesis; 5,6,7,8-tetrahydrofolate from 7,8-dihydrofolate: step 1/1.</text>
</comment>
<name>A0A6N7EN22_9MICO</name>
<dbReference type="InterPro" id="IPR012259">
    <property type="entry name" value="DHFR"/>
</dbReference>
<dbReference type="UniPathway" id="UPA00077">
    <property type="reaction ID" value="UER00158"/>
</dbReference>
<dbReference type="GO" id="GO:0005829">
    <property type="term" value="C:cytosol"/>
    <property type="evidence" value="ECO:0007669"/>
    <property type="project" value="TreeGrafter"/>
</dbReference>
<dbReference type="PANTHER" id="PTHR48069">
    <property type="entry name" value="DIHYDROFOLATE REDUCTASE"/>
    <property type="match status" value="1"/>
</dbReference>
<evidence type="ECO:0000259" key="11">
    <source>
        <dbReference type="PROSITE" id="PS51330"/>
    </source>
</evidence>
<dbReference type="AlphaFoldDB" id="A0A6N7EN22"/>
<evidence type="ECO:0000256" key="7">
    <source>
        <dbReference type="ARBA" id="ARBA00023002"/>
    </source>
</evidence>
<keyword evidence="7 9" id="KW-0560">Oxidoreductase</keyword>
<accession>A0A6N7EN22</accession>
<dbReference type="PRINTS" id="PR00070">
    <property type="entry name" value="DHFR"/>
</dbReference>
<evidence type="ECO:0000256" key="9">
    <source>
        <dbReference type="PIRNR" id="PIRNR000194"/>
    </source>
</evidence>
<dbReference type="PROSITE" id="PS51330">
    <property type="entry name" value="DHFR_2"/>
    <property type="match status" value="1"/>
</dbReference>
<protein>
    <recommendedName>
        <fullName evidence="4 9">Dihydrofolate reductase</fullName>
        <ecNumber evidence="3 9">1.5.1.3</ecNumber>
    </recommendedName>
</protein>
<reference evidence="12 13" key="1">
    <citation type="submission" date="2019-10" db="EMBL/GenBank/DDBJ databases">
        <title>Georgenia wutianyii sp. nov. and Georgenia yuyongxinii sp. nov. isolated from plateau pika (Ochotona curzoniae) in the Qinghai-Tibet plateau of China.</title>
        <authorList>
            <person name="Tian Z."/>
        </authorList>
    </citation>
    <scope>NUCLEOTIDE SEQUENCE [LARGE SCALE GENOMIC DNA]</scope>
    <source>
        <strain evidence="12 13">JCM 19765</strain>
    </source>
</reference>
<evidence type="ECO:0000256" key="5">
    <source>
        <dbReference type="ARBA" id="ARBA00022563"/>
    </source>
</evidence>
<dbReference type="InterPro" id="IPR017925">
    <property type="entry name" value="DHFR_CS"/>
</dbReference>
<evidence type="ECO:0000256" key="1">
    <source>
        <dbReference type="ARBA" id="ARBA00004903"/>
    </source>
</evidence>
<dbReference type="GO" id="GO:0004146">
    <property type="term" value="F:dihydrofolate reductase activity"/>
    <property type="evidence" value="ECO:0007669"/>
    <property type="project" value="UniProtKB-EC"/>
</dbReference>
<evidence type="ECO:0000256" key="3">
    <source>
        <dbReference type="ARBA" id="ARBA00012856"/>
    </source>
</evidence>
<gene>
    <name evidence="12" type="ORF">GB881_15855</name>
</gene>
<dbReference type="GO" id="GO:0006730">
    <property type="term" value="P:one-carbon metabolic process"/>
    <property type="evidence" value="ECO:0007669"/>
    <property type="project" value="UniProtKB-KW"/>
</dbReference>
<dbReference type="CDD" id="cd00209">
    <property type="entry name" value="DHFR"/>
    <property type="match status" value="1"/>
</dbReference>
<dbReference type="Pfam" id="PF00186">
    <property type="entry name" value="DHFR_1"/>
    <property type="match status" value="1"/>
</dbReference>
<evidence type="ECO:0000313" key="12">
    <source>
        <dbReference type="EMBL" id="MPV38493.1"/>
    </source>
</evidence>
<evidence type="ECO:0000313" key="13">
    <source>
        <dbReference type="Proteomes" id="UP000437709"/>
    </source>
</evidence>
<evidence type="ECO:0000256" key="6">
    <source>
        <dbReference type="ARBA" id="ARBA00022857"/>
    </source>
</evidence>
<evidence type="ECO:0000256" key="4">
    <source>
        <dbReference type="ARBA" id="ARBA00018886"/>
    </source>
</evidence>
<dbReference type="InterPro" id="IPR024072">
    <property type="entry name" value="DHFR-like_dom_sf"/>
</dbReference>
<dbReference type="GO" id="GO:0046452">
    <property type="term" value="P:dihydrofolate metabolic process"/>
    <property type="evidence" value="ECO:0007669"/>
    <property type="project" value="TreeGrafter"/>
</dbReference>